<name>A0A2V3V8C0_9SPHN</name>
<dbReference type="Proteomes" id="UP000248014">
    <property type="component" value="Unassembled WGS sequence"/>
</dbReference>
<comment type="caution">
    <text evidence="2">The sequence shown here is derived from an EMBL/GenBank/DDBJ whole genome shotgun (WGS) entry which is preliminary data.</text>
</comment>
<keyword evidence="1" id="KW-0472">Membrane</keyword>
<dbReference type="AlphaFoldDB" id="A0A2V3V8C0"/>
<evidence type="ECO:0000256" key="1">
    <source>
        <dbReference type="SAM" id="Phobius"/>
    </source>
</evidence>
<keyword evidence="3" id="KW-1185">Reference proteome</keyword>
<organism evidence="2 3">
    <name type="scientific">Blastomonas natatoria</name>
    <dbReference type="NCBI Taxonomy" id="34015"/>
    <lineage>
        <taxon>Bacteria</taxon>
        <taxon>Pseudomonadati</taxon>
        <taxon>Pseudomonadota</taxon>
        <taxon>Alphaproteobacteria</taxon>
        <taxon>Sphingomonadales</taxon>
        <taxon>Sphingomonadaceae</taxon>
        <taxon>Blastomonas</taxon>
    </lineage>
</organism>
<accession>A0A2V3V8C0</accession>
<gene>
    <name evidence="2" type="ORF">C7451_105189</name>
</gene>
<protein>
    <submittedName>
        <fullName evidence="2">Uncharacterized protein</fullName>
    </submittedName>
</protein>
<reference evidence="2 3" key="1">
    <citation type="submission" date="2018-05" db="EMBL/GenBank/DDBJ databases">
        <title>Genomic Encyclopedia of Type Strains, Phase IV (KMG-IV): sequencing the most valuable type-strain genomes for metagenomic binning, comparative biology and taxonomic classification.</title>
        <authorList>
            <person name="Goeker M."/>
        </authorList>
    </citation>
    <scope>NUCLEOTIDE SEQUENCE [LARGE SCALE GENOMIC DNA]</scope>
    <source>
        <strain evidence="2 3">DSM 3183</strain>
    </source>
</reference>
<proteinExistence type="predicted"/>
<evidence type="ECO:0000313" key="2">
    <source>
        <dbReference type="EMBL" id="PXW76415.1"/>
    </source>
</evidence>
<sequence>MKAYILALCWALPMLGLAVLNVFGIVSDASMQVMLAIMPALAVISINRNRRCLKARTSN</sequence>
<evidence type="ECO:0000313" key="3">
    <source>
        <dbReference type="Proteomes" id="UP000248014"/>
    </source>
</evidence>
<dbReference type="OrthoDB" id="7452283at2"/>
<keyword evidence="1" id="KW-1133">Transmembrane helix</keyword>
<dbReference type="RefSeq" id="WP_110298445.1">
    <property type="nucleotide sequence ID" value="NZ_QJJM01000005.1"/>
</dbReference>
<feature type="transmembrane region" description="Helical" evidence="1">
    <location>
        <begin position="5"/>
        <end position="23"/>
    </location>
</feature>
<dbReference type="EMBL" id="QJJM01000005">
    <property type="protein sequence ID" value="PXW76415.1"/>
    <property type="molecule type" value="Genomic_DNA"/>
</dbReference>
<feature type="transmembrane region" description="Helical" evidence="1">
    <location>
        <begin position="29"/>
        <end position="46"/>
    </location>
</feature>
<keyword evidence="1" id="KW-0812">Transmembrane</keyword>